<dbReference type="GO" id="GO:0044782">
    <property type="term" value="P:cilium organization"/>
    <property type="evidence" value="ECO:0007669"/>
    <property type="project" value="TreeGrafter"/>
</dbReference>
<dbReference type="EMBL" id="CAJOBE010000080">
    <property type="protein sequence ID" value="CAF3562611.1"/>
    <property type="molecule type" value="Genomic_DNA"/>
</dbReference>
<keyword evidence="4" id="KW-0206">Cytoskeleton</keyword>
<evidence type="ECO:0000313" key="6">
    <source>
        <dbReference type="EMBL" id="CAF3562611.1"/>
    </source>
</evidence>
<dbReference type="PANTHER" id="PTHR14871">
    <property type="entry name" value="DYNEIN REGULATORY COMPLEX PROTEIN 9"/>
    <property type="match status" value="1"/>
</dbReference>
<dbReference type="PANTHER" id="PTHR14871:SF1">
    <property type="entry name" value="DYNEIN REGULATORY COMPLEX PROTEIN 9"/>
    <property type="match status" value="1"/>
</dbReference>
<gene>
    <name evidence="6" type="ORF">FNK824_LOCUS1530</name>
</gene>
<evidence type="ECO:0000313" key="7">
    <source>
        <dbReference type="Proteomes" id="UP000663874"/>
    </source>
</evidence>
<comment type="subcellular location">
    <subcellularLocation>
        <location evidence="2">Cell projection</location>
    </subcellularLocation>
    <subcellularLocation>
        <location evidence="1">Cytoplasm</location>
        <location evidence="1">Cytoskeleton</location>
    </subcellularLocation>
</comment>
<evidence type="ECO:0000256" key="1">
    <source>
        <dbReference type="ARBA" id="ARBA00004245"/>
    </source>
</evidence>
<protein>
    <recommendedName>
        <fullName evidence="8">Dynein regulatory complex protein 9</fullName>
    </recommendedName>
</protein>
<evidence type="ECO:0000256" key="4">
    <source>
        <dbReference type="ARBA" id="ARBA00023212"/>
    </source>
</evidence>
<reference evidence="6" key="1">
    <citation type="submission" date="2021-02" db="EMBL/GenBank/DDBJ databases">
        <authorList>
            <person name="Nowell W R."/>
        </authorList>
    </citation>
    <scope>NUCLEOTIDE SEQUENCE</scope>
</reference>
<keyword evidence="3" id="KW-0963">Cytoplasm</keyword>
<organism evidence="6 7">
    <name type="scientific">Rotaria sordida</name>
    <dbReference type="NCBI Taxonomy" id="392033"/>
    <lineage>
        <taxon>Eukaryota</taxon>
        <taxon>Metazoa</taxon>
        <taxon>Spiralia</taxon>
        <taxon>Gnathifera</taxon>
        <taxon>Rotifera</taxon>
        <taxon>Eurotatoria</taxon>
        <taxon>Bdelloidea</taxon>
        <taxon>Philodinida</taxon>
        <taxon>Philodinidae</taxon>
        <taxon>Rotaria</taxon>
    </lineage>
</organism>
<dbReference type="InterPro" id="IPR042618">
    <property type="entry name" value="IQCG"/>
</dbReference>
<dbReference type="GO" id="GO:0005856">
    <property type="term" value="C:cytoskeleton"/>
    <property type="evidence" value="ECO:0007669"/>
    <property type="project" value="UniProtKB-SubCell"/>
</dbReference>
<evidence type="ECO:0000256" key="5">
    <source>
        <dbReference type="ARBA" id="ARBA00023273"/>
    </source>
</evidence>
<dbReference type="AlphaFoldDB" id="A0A818KLR4"/>
<dbReference type="PROSITE" id="PS50096">
    <property type="entry name" value="IQ"/>
    <property type="match status" value="1"/>
</dbReference>
<proteinExistence type="predicted"/>
<dbReference type="GO" id="GO:0005737">
    <property type="term" value="C:cytoplasm"/>
    <property type="evidence" value="ECO:0007669"/>
    <property type="project" value="TreeGrafter"/>
</dbReference>
<comment type="caution">
    <text evidence="6">The sequence shown here is derived from an EMBL/GenBank/DDBJ whole genome shotgun (WGS) entry which is preliminary data.</text>
</comment>
<evidence type="ECO:0000256" key="3">
    <source>
        <dbReference type="ARBA" id="ARBA00022490"/>
    </source>
</evidence>
<dbReference type="Proteomes" id="UP000663874">
    <property type="component" value="Unassembled WGS sequence"/>
</dbReference>
<sequence length="140" mass="17879">MLLDIEQNYIKTIHQYENILKQTDIIHQETIKILIKQNNEIKLNVNKWYEYYQNETNRFDKELTNFRQEFYQIKRQRQYIYEEYQRMKIIVDEYNQMKINENLFLEKQKQQEESIKRIQAWWRGTMIRHIKQKRRKKKKK</sequence>
<evidence type="ECO:0008006" key="8">
    <source>
        <dbReference type="Google" id="ProtNLM"/>
    </source>
</evidence>
<name>A0A818KLR4_9BILA</name>
<accession>A0A818KLR4</accession>
<keyword evidence="5" id="KW-0966">Cell projection</keyword>
<evidence type="ECO:0000256" key="2">
    <source>
        <dbReference type="ARBA" id="ARBA00004316"/>
    </source>
</evidence>
<dbReference type="GO" id="GO:0031514">
    <property type="term" value="C:motile cilium"/>
    <property type="evidence" value="ECO:0007669"/>
    <property type="project" value="TreeGrafter"/>
</dbReference>